<name>A0A4R4DU08_9PROT</name>
<dbReference type="Proteomes" id="UP000295023">
    <property type="component" value="Unassembled WGS sequence"/>
</dbReference>
<dbReference type="InterPro" id="IPR010602">
    <property type="entry name" value="DUF1186"/>
</dbReference>
<evidence type="ECO:0000313" key="2">
    <source>
        <dbReference type="Proteomes" id="UP000295023"/>
    </source>
</evidence>
<proteinExistence type="predicted"/>
<evidence type="ECO:0000313" key="1">
    <source>
        <dbReference type="EMBL" id="TCZ65498.1"/>
    </source>
</evidence>
<sequence length="247" mass="27191">MTCKALYLAAQKREQRAFPALCRLARDHDALETPIGDGITEELGAILAQCFDGDVARLRALALDEAVDEFVRHAALDAFTMLHVQGRLPMQGAEVLLRDLHAQLRAQAEVPDMVWIGWQQAVAVLGIEVLRSAVEALFREGRIDPGFMGLEDFEGDLREATAPGADRLALLAKRGIGPIEDAPAMFDEWHRTRLRQEAERVRLRGRVVPATAAGWQQPAANPYRGIGRNDPCPCGSGRKFKTCCMPA</sequence>
<dbReference type="Gene3D" id="3.10.450.50">
    <property type="match status" value="1"/>
</dbReference>
<keyword evidence="2" id="KW-1185">Reference proteome</keyword>
<dbReference type="AlphaFoldDB" id="A0A4R4DU08"/>
<dbReference type="InterPro" id="IPR004027">
    <property type="entry name" value="SEC_C_motif"/>
</dbReference>
<gene>
    <name evidence="1" type="ORF">EXY23_04825</name>
</gene>
<dbReference type="OrthoDB" id="1551443at2"/>
<dbReference type="Pfam" id="PF06685">
    <property type="entry name" value="DUF1186"/>
    <property type="match status" value="1"/>
</dbReference>
<dbReference type="Pfam" id="PF02810">
    <property type="entry name" value="SEC-C"/>
    <property type="match status" value="1"/>
</dbReference>
<reference evidence="1 2" key="1">
    <citation type="submission" date="2019-03" db="EMBL/GenBank/DDBJ databases">
        <title>Paracraurococcus aquatilis NE82 genome sequence.</title>
        <authorList>
            <person name="Zhao Y."/>
            <person name="Du Z."/>
        </authorList>
    </citation>
    <scope>NUCLEOTIDE SEQUENCE [LARGE SCALE GENOMIC DNA]</scope>
    <source>
        <strain evidence="1 2">NE82</strain>
    </source>
</reference>
<protein>
    <submittedName>
        <fullName evidence="1">DUF1186 domain-containing protein</fullName>
    </submittedName>
</protein>
<dbReference type="EMBL" id="SKBM01000003">
    <property type="protein sequence ID" value="TCZ65498.1"/>
    <property type="molecule type" value="Genomic_DNA"/>
</dbReference>
<dbReference type="SUPFAM" id="SSF103642">
    <property type="entry name" value="Sec-C motif"/>
    <property type="match status" value="1"/>
</dbReference>
<accession>A0A4R4DU08</accession>
<comment type="caution">
    <text evidence="1">The sequence shown here is derived from an EMBL/GenBank/DDBJ whole genome shotgun (WGS) entry which is preliminary data.</text>
</comment>
<organism evidence="1 2">
    <name type="scientific">Roseicella aquatilis</name>
    <dbReference type="NCBI Taxonomy" id="2527868"/>
    <lineage>
        <taxon>Bacteria</taxon>
        <taxon>Pseudomonadati</taxon>
        <taxon>Pseudomonadota</taxon>
        <taxon>Alphaproteobacteria</taxon>
        <taxon>Acetobacterales</taxon>
        <taxon>Roseomonadaceae</taxon>
        <taxon>Roseicella</taxon>
    </lineage>
</organism>